<reference evidence="2" key="1">
    <citation type="submission" date="2015-01" db="EMBL/GenBank/DDBJ databases">
        <authorList>
            <person name="Manzoor Shahid"/>
            <person name="Zubair Saima"/>
        </authorList>
    </citation>
    <scope>NUCLEOTIDE SEQUENCE [LARGE SCALE GENOMIC DNA]</scope>
    <source>
        <strain evidence="2">V1</strain>
    </source>
</reference>
<dbReference type="AlphaFoldDB" id="A0A0B7GVW1"/>
<dbReference type="RefSeq" id="WP_002695490.1">
    <property type="nucleotide sequence ID" value="NZ_CDNC01000012.1"/>
</dbReference>
<organism evidence="1 2">
    <name type="scientific">Treponema phagedenis</name>
    <dbReference type="NCBI Taxonomy" id="162"/>
    <lineage>
        <taxon>Bacteria</taxon>
        <taxon>Pseudomonadati</taxon>
        <taxon>Spirochaetota</taxon>
        <taxon>Spirochaetia</taxon>
        <taxon>Spirochaetales</taxon>
        <taxon>Treponemataceae</taxon>
        <taxon>Treponema</taxon>
    </lineage>
</organism>
<evidence type="ECO:0000313" key="1">
    <source>
        <dbReference type="EMBL" id="CEM61692.1"/>
    </source>
</evidence>
<dbReference type="GeneID" id="58792179"/>
<accession>A0A0B7GVW1</accession>
<proteinExistence type="predicted"/>
<protein>
    <submittedName>
        <fullName evidence="1">Uncharacterized protein</fullName>
    </submittedName>
</protein>
<name>A0A0B7GVW1_TREPH</name>
<sequence>MSKEVSEKQIGITTFFQNRKGEYDDEVIFVLQKMYADVAFTEAQWVLKVKEFLEQKIV</sequence>
<dbReference type="Proteomes" id="UP000042527">
    <property type="component" value="Unassembled WGS sequence"/>
</dbReference>
<keyword evidence="2" id="KW-1185">Reference proteome</keyword>
<gene>
    <name evidence="1" type="ORF">TPHV1_20229</name>
</gene>
<evidence type="ECO:0000313" key="2">
    <source>
        <dbReference type="Proteomes" id="UP000042527"/>
    </source>
</evidence>
<dbReference type="EMBL" id="CDNC01000012">
    <property type="protein sequence ID" value="CEM61692.1"/>
    <property type="molecule type" value="Genomic_DNA"/>
</dbReference>